<gene>
    <name evidence="1" type="ORF">C8N44_10249</name>
</gene>
<dbReference type="Pfam" id="PF13711">
    <property type="entry name" value="DUF4160"/>
    <property type="match status" value="1"/>
</dbReference>
<organism evidence="1 2">
    <name type="scientific">Allosediminivita pacifica</name>
    <dbReference type="NCBI Taxonomy" id="1267769"/>
    <lineage>
        <taxon>Bacteria</taxon>
        <taxon>Pseudomonadati</taxon>
        <taxon>Pseudomonadota</taxon>
        <taxon>Alphaproteobacteria</taxon>
        <taxon>Rhodobacterales</taxon>
        <taxon>Paracoccaceae</taxon>
        <taxon>Allosediminivita</taxon>
    </lineage>
</organism>
<sequence>MRGVALSYPMPTVFRFDGYRFFFYSNEGDPREPVHIHVMKDGGEAKFWVHPVSLSRSHGIDARTLKRLAWVIAARTEEIDEAWDEHFGD</sequence>
<evidence type="ECO:0000313" key="1">
    <source>
        <dbReference type="EMBL" id="PTX52005.1"/>
    </source>
</evidence>
<reference evidence="1 2" key="1">
    <citation type="submission" date="2018-04" db="EMBL/GenBank/DDBJ databases">
        <title>Genomic Encyclopedia of Archaeal and Bacterial Type Strains, Phase II (KMG-II): from individual species to whole genera.</title>
        <authorList>
            <person name="Goeker M."/>
        </authorList>
    </citation>
    <scope>NUCLEOTIDE SEQUENCE [LARGE SCALE GENOMIC DNA]</scope>
    <source>
        <strain evidence="1 2">DSM 29329</strain>
    </source>
</reference>
<dbReference type="InterPro" id="IPR025427">
    <property type="entry name" value="DUF4160"/>
</dbReference>
<dbReference type="Proteomes" id="UP000244069">
    <property type="component" value="Unassembled WGS sequence"/>
</dbReference>
<dbReference type="AlphaFoldDB" id="A0A2T6B7H4"/>
<dbReference type="RefSeq" id="WP_244640950.1">
    <property type="nucleotide sequence ID" value="NZ_BMEZ01000002.1"/>
</dbReference>
<protein>
    <submittedName>
        <fullName evidence="1">Uncharacterized protein DUF4160</fullName>
    </submittedName>
</protein>
<name>A0A2T6B7H4_9RHOB</name>
<keyword evidence="2" id="KW-1185">Reference proteome</keyword>
<proteinExistence type="predicted"/>
<evidence type="ECO:0000313" key="2">
    <source>
        <dbReference type="Proteomes" id="UP000244069"/>
    </source>
</evidence>
<dbReference type="EMBL" id="QBKN01000002">
    <property type="protein sequence ID" value="PTX52005.1"/>
    <property type="molecule type" value="Genomic_DNA"/>
</dbReference>
<accession>A0A2T6B7H4</accession>
<comment type="caution">
    <text evidence="1">The sequence shown here is derived from an EMBL/GenBank/DDBJ whole genome shotgun (WGS) entry which is preliminary data.</text>
</comment>